<dbReference type="OrthoDB" id="9813719at2"/>
<evidence type="ECO:0000259" key="2">
    <source>
        <dbReference type="PROSITE" id="PS51459"/>
    </source>
</evidence>
<dbReference type="PANTHER" id="PTHR13504:SF39">
    <property type="entry name" value="CELL FILAMENTATION PROTEIN"/>
    <property type="match status" value="1"/>
</dbReference>
<dbReference type="InterPro" id="IPR013436">
    <property type="entry name" value="Mobile_mystery_prot_B"/>
</dbReference>
<feature type="active site" evidence="1">
    <location>
        <position position="130"/>
    </location>
</feature>
<dbReference type="Proteomes" id="UP000027982">
    <property type="component" value="Chromosome"/>
</dbReference>
<keyword evidence="4" id="KW-1185">Reference proteome</keyword>
<protein>
    <submittedName>
        <fullName evidence="3">Mobile mystery protein B</fullName>
    </submittedName>
</protein>
<dbReference type="PROSITE" id="PS51459">
    <property type="entry name" value="FIDO"/>
    <property type="match status" value="1"/>
</dbReference>
<gene>
    <name evidence="3" type="ORF">OP10G_2572</name>
</gene>
<dbReference type="SUPFAM" id="SSF140931">
    <property type="entry name" value="Fic-like"/>
    <property type="match status" value="1"/>
</dbReference>
<dbReference type="HOGENOM" id="CLU_118945_0_0_0"/>
<dbReference type="AlphaFoldDB" id="A0A068NT41"/>
<accession>A0A068NT41</accession>
<proteinExistence type="predicted"/>
<feature type="domain" description="Fido" evidence="2">
    <location>
        <begin position="56"/>
        <end position="194"/>
    </location>
</feature>
<dbReference type="STRING" id="661478.OP10G_2572"/>
<dbReference type="NCBIfam" id="TIGR02613">
    <property type="entry name" value="mob_myst_B"/>
    <property type="match status" value="1"/>
</dbReference>
<dbReference type="KEGG" id="fgi:OP10G_2572"/>
<dbReference type="Pfam" id="PF02661">
    <property type="entry name" value="Fic"/>
    <property type="match status" value="1"/>
</dbReference>
<dbReference type="InterPro" id="IPR036597">
    <property type="entry name" value="Fido-like_dom_sf"/>
</dbReference>
<organism evidence="3 4">
    <name type="scientific">Fimbriimonas ginsengisoli Gsoil 348</name>
    <dbReference type="NCBI Taxonomy" id="661478"/>
    <lineage>
        <taxon>Bacteria</taxon>
        <taxon>Bacillati</taxon>
        <taxon>Armatimonadota</taxon>
        <taxon>Fimbriimonadia</taxon>
        <taxon>Fimbriimonadales</taxon>
        <taxon>Fimbriimonadaceae</taxon>
        <taxon>Fimbriimonas</taxon>
    </lineage>
</organism>
<dbReference type="PANTHER" id="PTHR13504">
    <property type="entry name" value="FIDO DOMAIN-CONTAINING PROTEIN DDB_G0283145"/>
    <property type="match status" value="1"/>
</dbReference>
<reference evidence="3 4" key="1">
    <citation type="journal article" date="2014" name="PLoS ONE">
        <title>The first complete genome sequence of the class fimbriimonadia in the phylum armatimonadetes.</title>
        <authorList>
            <person name="Hu Z.Y."/>
            <person name="Wang Y.Z."/>
            <person name="Im W.T."/>
            <person name="Wang S.Y."/>
            <person name="Zhao G.P."/>
            <person name="Zheng H.J."/>
            <person name="Quan Z.X."/>
        </authorList>
    </citation>
    <scope>NUCLEOTIDE SEQUENCE [LARGE SCALE GENOMIC DNA]</scope>
    <source>
        <strain evidence="3">Gsoil 348</strain>
    </source>
</reference>
<evidence type="ECO:0000256" key="1">
    <source>
        <dbReference type="PIRSR" id="PIRSR640198-1"/>
    </source>
</evidence>
<dbReference type="eggNOG" id="COG2184">
    <property type="taxonomic scope" value="Bacteria"/>
</dbReference>
<dbReference type="RefSeq" id="WP_025225507.1">
    <property type="nucleotide sequence ID" value="NZ_CP007139.1"/>
</dbReference>
<dbReference type="EMBL" id="CP007139">
    <property type="protein sequence ID" value="AIE85940.1"/>
    <property type="molecule type" value="Genomic_DNA"/>
</dbReference>
<evidence type="ECO:0000313" key="3">
    <source>
        <dbReference type="EMBL" id="AIE85940.1"/>
    </source>
</evidence>
<sequence length="199" mass="22695">MTFENPDGATPLDLDEAGALIPSLSTQAELNEFEFLNIAEAIDWAERSRKIKADLLRPDTLRLLHKRMFGRTWRWAGQYRTTQKSIGVEAFRISTELLNLTEDVKCWLEFGSYPRGEIAARFHHRLVVIHPFPNGNGRHARLATDLLCERERWPRSLWGAAEGVEPGEVRSRYLDSLRQADRHDLSALISFMGIDPAPG</sequence>
<dbReference type="Gene3D" id="1.10.3290.10">
    <property type="entry name" value="Fido-like domain"/>
    <property type="match status" value="1"/>
</dbReference>
<dbReference type="InterPro" id="IPR040198">
    <property type="entry name" value="Fido_containing"/>
</dbReference>
<name>A0A068NT41_FIMGI</name>
<dbReference type="InterPro" id="IPR003812">
    <property type="entry name" value="Fido"/>
</dbReference>
<evidence type="ECO:0000313" key="4">
    <source>
        <dbReference type="Proteomes" id="UP000027982"/>
    </source>
</evidence>